<accession>A0AA36CP47</accession>
<dbReference type="Pfam" id="PF13793">
    <property type="entry name" value="Pribosyltran_N"/>
    <property type="match status" value="1"/>
</dbReference>
<evidence type="ECO:0000256" key="21">
    <source>
        <dbReference type="SAM" id="Phobius"/>
    </source>
</evidence>
<keyword evidence="6" id="KW-0808">Transferase</keyword>
<evidence type="ECO:0000256" key="15">
    <source>
        <dbReference type="ARBA" id="ARBA00023136"/>
    </source>
</evidence>
<keyword evidence="15 21" id="KW-0472">Membrane</keyword>
<sequence>MSSCLSHYGRAMEDGMVRLFYNYGLLVGKHPKYFLWGSIIFTLMCLPGFARLDMNLDLYKLFVPTDAPVRIEFERQQEFNRIPAGDFGDGVVPTTTQAPPRSKREAGEEWSWDLDNFSFGPGSIKKASARIQRATDFSQLNDIHKLNFTGHHSEASLRSRRDIVDPAPKRKTNAGKKKRQQRAKNDATVHGLKNDILRFYVIHKDFDNLLQSKYLGLLWKYTNEMMSTTAMSGEEKFDLEDFCRKEAKDTKCNNNLNVWLKHADTLFKDGKIRNNPNLQLSYPVMYLFNRPKDIGNVIYGVDVVGEKNEIIGARVLTIHWFITFPNTPKYNDAYSIFRDKLNEFWSSKEEESGFTFVAHNERAMDDEMLKIIWAVVPYAFPSTICLTLFVIFANWSTNIRKNKPLEMCMGVWCIIFALIQTFGIFFACGVKFNPVTSTMPFLILAIGVDDDFLMMAAWRELDPKMSVRRRVALVMADAGASITFTSFTNFFCFGLGYYLCSTPAVAEFCLITSVGVIFDYIMQITFFAAVITLSGRNEKHGGLSMCCYTRCGCCCPCILPKAIEAGGAESQECSDDSVDSDDIDPNHHAKAANIPYMHRWFRDVYAPFILRKDVKVASWAIFAIYAALGMYGCCILRVDISPVKYIRDNSPIQTFVRLADKYIWADNVMPSFHVMNPPDLRDATQRAKFNELVFRLEHTNYSIGRVSTNLWIWEYQNYLNDFPEIGYNEFYSKEHMKNFFNQMDYVQYRDKVKINSNATGNEPCITAFSFQTSFYGLNSWDKRQSELFHWREIISEYPEFDIFLAGIFSPFLIDQRRTIAPSSMQTVGCALLVMQIICFFFLPDAQSVFIMTWSLLSISMGVCGGLALAGSDLDSVSMGCIVMAIGLAVDYSIHICYRYHRSEARRADEKVRDTLASVAWPIMQAVGSTLSATVCLIVVPAYLIRVFFQTVWLVNIIGLFHGLVLLPQMISMLDPDLETDTVKEDTDNANKPRMPNIKIFSGSSHPELAARICDRLQLDVSKASLKKFSNRETNVEIGESVRGEDVFIIQSACGEINDNLMELLIMINACKIASSSRVAAVIPCFPYARQDKKDKSRAPISAKLVANMLSVAGADHIITMDLHASQIQGFFDIPVDNLYAEPAILKYIRESIPNWQSSVIVSPDAGGAKRVTSMADRLNVEFALIHKERKRANEVEKMTLVGNVAEKVAILVDDMADTCGTICLAADKLVEAGADKVYAFCVHGIFSGPALQRLNNSAFEAVVVTNTIPQEENMKKCPKIQCIDISMILAEAIRRECRLLTSDFTDIKPILIQSFSALQEREVLFKYALDEFALSRKNQILRIYLEALTRGGNGGKPIEMLSHEPLRYVGDMLAWMYQAIENERDLLAGLLKNCRSEVNSTIDVLSQVSSSLCRPFKVRVEQSLGSGEADAVTVYKVKGLFGFYLSKFATLTGDTSELCQSIRELQELATNIFMSGLTTTVQRILNRMGPPDYDLLPVPAVQQLLNLLKDVLDTHNGAMTVENPKEQFAQIFACILDPLLRSVQLVATQLASGLDVAVYTLNCLSVIQSSVMLYQYTDERLEMLRALIEGNEDVLVSEESSAILTNTSLSVIYQKAAAHTTQQGPMSAIPGLDAAALTSAISSFDNFLAHADRFRLDLIARVSSTRIRESISQRTAENVVAAYSVIVRKIEDPANGYGELPHKTPEEVKELLK</sequence>
<protein>
    <recommendedName>
        <fullName evidence="19">Ribose-phosphate pyrophosphokinase</fullName>
        <ecNumber evidence="19">2.7.6.1</ecNumber>
    </recommendedName>
</protein>
<dbReference type="GO" id="GO:0030659">
    <property type="term" value="C:cytoplasmic vesicle membrane"/>
    <property type="evidence" value="ECO:0007669"/>
    <property type="project" value="TreeGrafter"/>
</dbReference>
<dbReference type="GO" id="GO:0009165">
    <property type="term" value="P:nucleotide biosynthetic process"/>
    <property type="evidence" value="ECO:0007669"/>
    <property type="project" value="UniProtKB-KW"/>
</dbReference>
<dbReference type="PROSITE" id="PS00114">
    <property type="entry name" value="PRPP_SYNTHASE"/>
    <property type="match status" value="1"/>
</dbReference>
<dbReference type="GO" id="GO:0017119">
    <property type="term" value="C:Golgi transport complex"/>
    <property type="evidence" value="ECO:0007669"/>
    <property type="project" value="InterPro"/>
</dbReference>
<dbReference type="EC" id="2.7.6.1" evidence="19"/>
<evidence type="ECO:0000259" key="22">
    <source>
        <dbReference type="PROSITE" id="PS50156"/>
    </source>
</evidence>
<dbReference type="InterPro" id="IPR048369">
    <property type="entry name" value="COG6_C"/>
</dbReference>
<evidence type="ECO:0000256" key="8">
    <source>
        <dbReference type="ARBA" id="ARBA00022723"/>
    </source>
</evidence>
<dbReference type="PANTHER" id="PTHR10796:SF185">
    <property type="entry name" value="SSD DOMAIN-CONTAINING PROTEIN"/>
    <property type="match status" value="1"/>
</dbReference>
<dbReference type="NCBIfam" id="TIGR01251">
    <property type="entry name" value="ribP_PPkin"/>
    <property type="match status" value="1"/>
</dbReference>
<dbReference type="GO" id="GO:0004749">
    <property type="term" value="F:ribose phosphate diphosphokinase activity"/>
    <property type="evidence" value="ECO:0007669"/>
    <property type="project" value="UniProtKB-EC"/>
</dbReference>
<evidence type="ECO:0000256" key="20">
    <source>
        <dbReference type="SAM" id="MobiDB-lite"/>
    </source>
</evidence>
<comment type="catalytic activity">
    <reaction evidence="19">
        <text>D-ribose 5-phosphate + ATP = 5-phospho-alpha-D-ribose 1-diphosphate + AMP + H(+)</text>
        <dbReference type="Rhea" id="RHEA:15609"/>
        <dbReference type="ChEBI" id="CHEBI:15378"/>
        <dbReference type="ChEBI" id="CHEBI:30616"/>
        <dbReference type="ChEBI" id="CHEBI:58017"/>
        <dbReference type="ChEBI" id="CHEBI:78346"/>
        <dbReference type="ChEBI" id="CHEBI:456215"/>
        <dbReference type="EC" id="2.7.6.1"/>
    </reaction>
</comment>
<comment type="similarity">
    <text evidence="5 18">Belongs to the ribose-phosphate pyrophosphokinase family.</text>
</comment>
<evidence type="ECO:0000256" key="10">
    <source>
        <dbReference type="ARBA" id="ARBA00022741"/>
    </source>
</evidence>
<dbReference type="NCBIfam" id="NF002320">
    <property type="entry name" value="PRK01259.1"/>
    <property type="match status" value="1"/>
</dbReference>
<evidence type="ECO:0000256" key="4">
    <source>
        <dbReference type="ARBA" id="ARBA00005585"/>
    </source>
</evidence>
<evidence type="ECO:0000256" key="17">
    <source>
        <dbReference type="ARBA" id="ARBA00026067"/>
    </source>
</evidence>
<keyword evidence="8 19" id="KW-0479">Metal-binding</keyword>
<evidence type="ECO:0000256" key="13">
    <source>
        <dbReference type="ARBA" id="ARBA00022842"/>
    </source>
</evidence>
<dbReference type="Gene3D" id="1.20.1640.10">
    <property type="entry name" value="Multidrug efflux transporter AcrB transmembrane domain"/>
    <property type="match status" value="2"/>
</dbReference>
<evidence type="ECO:0000256" key="9">
    <source>
        <dbReference type="ARBA" id="ARBA00022727"/>
    </source>
</evidence>
<dbReference type="GO" id="GO:0018996">
    <property type="term" value="P:molting cycle, collagen and cuticulin-based cuticle"/>
    <property type="evidence" value="ECO:0007669"/>
    <property type="project" value="TreeGrafter"/>
</dbReference>
<feature type="transmembrane region" description="Helical" evidence="21">
    <location>
        <begin position="505"/>
        <end position="531"/>
    </location>
</feature>
<dbReference type="GO" id="GO:0000287">
    <property type="term" value="F:magnesium ion binding"/>
    <property type="evidence" value="ECO:0007669"/>
    <property type="project" value="InterPro"/>
</dbReference>
<feature type="domain" description="SSD" evidence="22">
    <location>
        <begin position="410"/>
        <end position="533"/>
    </location>
</feature>
<evidence type="ECO:0000256" key="19">
    <source>
        <dbReference type="RuleBase" id="RU004325"/>
    </source>
</evidence>
<dbReference type="SUPFAM" id="SSF53271">
    <property type="entry name" value="PRTase-like"/>
    <property type="match status" value="1"/>
</dbReference>
<evidence type="ECO:0000256" key="18">
    <source>
        <dbReference type="RuleBase" id="RU004324"/>
    </source>
</evidence>
<comment type="caution">
    <text evidence="23">The sequence shown here is derived from an EMBL/GenBank/DDBJ whole genome shotgun (WGS) entry which is preliminary data.</text>
</comment>
<organism evidence="23 24">
    <name type="scientific">Mesorhabditis spiculigera</name>
    <dbReference type="NCBI Taxonomy" id="96644"/>
    <lineage>
        <taxon>Eukaryota</taxon>
        <taxon>Metazoa</taxon>
        <taxon>Ecdysozoa</taxon>
        <taxon>Nematoda</taxon>
        <taxon>Chromadorea</taxon>
        <taxon>Rhabditida</taxon>
        <taxon>Rhabditina</taxon>
        <taxon>Rhabditomorpha</taxon>
        <taxon>Rhabditoidea</taxon>
        <taxon>Rhabditidae</taxon>
        <taxon>Mesorhabditinae</taxon>
        <taxon>Mesorhabditis</taxon>
    </lineage>
</organism>
<reference evidence="23" key="1">
    <citation type="submission" date="2023-06" db="EMBL/GenBank/DDBJ databases">
        <authorList>
            <person name="Delattre M."/>
        </authorList>
    </citation>
    <scope>NUCLEOTIDE SEQUENCE</scope>
    <source>
        <strain evidence="23">AF72</strain>
    </source>
</reference>
<feature type="transmembrane region" description="Helical" evidence="21">
    <location>
        <begin position="371"/>
        <end position="395"/>
    </location>
</feature>
<feature type="transmembrane region" description="Helical" evidence="21">
    <location>
        <begin position="407"/>
        <end position="427"/>
    </location>
</feature>
<dbReference type="GO" id="GO:0006891">
    <property type="term" value="P:intra-Golgi vesicle-mediated transport"/>
    <property type="evidence" value="ECO:0007669"/>
    <property type="project" value="InterPro"/>
</dbReference>
<dbReference type="InterPro" id="IPR000842">
    <property type="entry name" value="PRib_PP_synth_CS"/>
</dbReference>
<dbReference type="InterPro" id="IPR051697">
    <property type="entry name" value="Patched_domain-protein"/>
</dbReference>
<keyword evidence="11 19" id="KW-0418">Kinase</keyword>
<feature type="transmembrane region" description="Helical" evidence="21">
    <location>
        <begin position="876"/>
        <end position="897"/>
    </location>
</feature>
<dbReference type="InterPro" id="IPR005946">
    <property type="entry name" value="Rib-P_diPkinase"/>
</dbReference>
<dbReference type="SMART" id="SM01087">
    <property type="entry name" value="COG6"/>
    <property type="match status" value="1"/>
</dbReference>
<dbReference type="InterPro" id="IPR029099">
    <property type="entry name" value="Pribosyltran_N"/>
</dbReference>
<keyword evidence="9 18" id="KW-0545">Nucleotide biosynthesis</keyword>
<dbReference type="PANTHER" id="PTHR10796">
    <property type="entry name" value="PATCHED-RELATED"/>
    <property type="match status" value="1"/>
</dbReference>
<evidence type="ECO:0000256" key="16">
    <source>
        <dbReference type="ARBA" id="ARBA00023180"/>
    </source>
</evidence>
<dbReference type="Pfam" id="PF00156">
    <property type="entry name" value="Pribosyltran"/>
    <property type="match status" value="1"/>
</dbReference>
<dbReference type="CDD" id="cd06223">
    <property type="entry name" value="PRTases_typeI"/>
    <property type="match status" value="1"/>
</dbReference>
<feature type="compositionally biased region" description="Basic residues" evidence="20">
    <location>
        <begin position="169"/>
        <end position="182"/>
    </location>
</feature>
<feature type="region of interest" description="Disordered" evidence="20">
    <location>
        <begin position="84"/>
        <end position="106"/>
    </location>
</feature>
<dbReference type="GO" id="GO:0006897">
    <property type="term" value="P:endocytosis"/>
    <property type="evidence" value="ECO:0007669"/>
    <property type="project" value="TreeGrafter"/>
</dbReference>
<dbReference type="EMBL" id="CATQJA010002592">
    <property type="protein sequence ID" value="CAJ0572210.1"/>
    <property type="molecule type" value="Genomic_DNA"/>
</dbReference>
<evidence type="ECO:0000256" key="14">
    <source>
        <dbReference type="ARBA" id="ARBA00022989"/>
    </source>
</evidence>
<dbReference type="InterPro" id="IPR010490">
    <property type="entry name" value="COG6"/>
</dbReference>
<proteinExistence type="inferred from homology"/>
<feature type="transmembrane region" description="Helical" evidence="21">
    <location>
        <begin position="439"/>
        <end position="459"/>
    </location>
</feature>
<dbReference type="SMART" id="SM01400">
    <property type="entry name" value="Pribosyltran_N"/>
    <property type="match status" value="1"/>
</dbReference>
<evidence type="ECO:0000256" key="5">
    <source>
        <dbReference type="ARBA" id="ARBA00006478"/>
    </source>
</evidence>
<evidence type="ECO:0000256" key="11">
    <source>
        <dbReference type="ARBA" id="ARBA00022777"/>
    </source>
</evidence>
<evidence type="ECO:0000256" key="2">
    <source>
        <dbReference type="ARBA" id="ARBA00004141"/>
    </source>
</evidence>
<dbReference type="GO" id="GO:0009156">
    <property type="term" value="P:ribonucleoside monophosphate biosynthetic process"/>
    <property type="evidence" value="ECO:0007669"/>
    <property type="project" value="InterPro"/>
</dbReference>
<keyword evidence="12" id="KW-0067">ATP-binding</keyword>
<feature type="transmembrane region" description="Helical" evidence="21">
    <location>
        <begin position="918"/>
        <end position="940"/>
    </location>
</feature>
<dbReference type="FunFam" id="3.40.50.2020:FF:000011">
    <property type="entry name" value="Putative ribose-phosphate pyrophosphokinase 1"/>
    <property type="match status" value="1"/>
</dbReference>
<evidence type="ECO:0000313" key="24">
    <source>
        <dbReference type="Proteomes" id="UP001177023"/>
    </source>
</evidence>
<dbReference type="Pfam" id="PF20653">
    <property type="entry name" value="COG6_C"/>
    <property type="match status" value="1"/>
</dbReference>
<keyword evidence="7 21" id="KW-0812">Transmembrane</keyword>
<feature type="transmembrane region" description="Helical" evidence="21">
    <location>
        <begin position="616"/>
        <end position="638"/>
    </location>
</feature>
<gene>
    <name evidence="23" type="ORF">MSPICULIGERA_LOCUS10601</name>
</gene>
<evidence type="ECO:0000313" key="23">
    <source>
        <dbReference type="EMBL" id="CAJ0572210.1"/>
    </source>
</evidence>
<dbReference type="GO" id="GO:0005524">
    <property type="term" value="F:ATP binding"/>
    <property type="evidence" value="ECO:0007669"/>
    <property type="project" value="UniProtKB-KW"/>
</dbReference>
<evidence type="ECO:0000256" key="3">
    <source>
        <dbReference type="ARBA" id="ARBA00004996"/>
    </source>
</evidence>
<feature type="non-terminal residue" evidence="23">
    <location>
        <position position="1713"/>
    </location>
</feature>
<dbReference type="Gene3D" id="3.40.50.2020">
    <property type="match status" value="2"/>
</dbReference>
<evidence type="ECO:0000256" key="12">
    <source>
        <dbReference type="ARBA" id="ARBA00022840"/>
    </source>
</evidence>
<keyword evidence="16" id="KW-0325">Glycoprotein</keyword>
<keyword evidence="13 19" id="KW-0460">Magnesium</keyword>
<keyword evidence="10" id="KW-0547">Nucleotide-binding</keyword>
<evidence type="ECO:0000256" key="6">
    <source>
        <dbReference type="ARBA" id="ARBA00022679"/>
    </source>
</evidence>
<keyword evidence="14 21" id="KW-1133">Transmembrane helix</keyword>
<dbReference type="PROSITE" id="PS50156">
    <property type="entry name" value="SSD"/>
    <property type="match status" value="1"/>
</dbReference>
<dbReference type="InterPro" id="IPR000731">
    <property type="entry name" value="SSD"/>
</dbReference>
<name>A0AA36CP47_9BILA</name>
<dbReference type="InterPro" id="IPR003392">
    <property type="entry name" value="PTHD_SSD"/>
</dbReference>
<feature type="transmembrane region" description="Helical" evidence="21">
    <location>
        <begin position="849"/>
        <end position="870"/>
    </location>
</feature>
<dbReference type="SUPFAM" id="SSF82866">
    <property type="entry name" value="Multidrug efflux transporter AcrB transmembrane domain"/>
    <property type="match status" value="2"/>
</dbReference>
<comment type="similarity">
    <text evidence="4">Belongs to the patched family.</text>
</comment>
<comment type="subcellular location">
    <subcellularLocation>
        <location evidence="2">Membrane</location>
        <topology evidence="2">Multi-pass membrane protein</topology>
    </subcellularLocation>
</comment>
<feature type="transmembrane region" description="Helical" evidence="21">
    <location>
        <begin position="946"/>
        <end position="966"/>
    </location>
</feature>
<evidence type="ECO:0000256" key="7">
    <source>
        <dbReference type="ARBA" id="ARBA00022692"/>
    </source>
</evidence>
<feature type="transmembrane region" description="Helical" evidence="21">
    <location>
        <begin position="824"/>
        <end position="842"/>
    </location>
</feature>
<dbReference type="Pfam" id="PF02460">
    <property type="entry name" value="Patched"/>
    <property type="match status" value="1"/>
</dbReference>
<dbReference type="InterPro" id="IPR029057">
    <property type="entry name" value="PRTase-like"/>
</dbReference>
<comment type="pathway">
    <text evidence="3">Metabolic intermediate biosynthesis; 5-phospho-alpha-D-ribose 1-diphosphate biosynthesis; 5-phospho-alpha-D-ribose 1-diphosphate from D-ribose 5-phosphate (route I): step 1/1.</text>
</comment>
<comment type="subunit">
    <text evidence="17">Homodimer. The active form is probably a hexamer composed of 3 homodimers.</text>
</comment>
<dbReference type="InterPro" id="IPR000836">
    <property type="entry name" value="PRTase_dom"/>
</dbReference>
<keyword evidence="24" id="KW-1185">Reference proteome</keyword>
<dbReference type="GO" id="GO:0016301">
    <property type="term" value="F:kinase activity"/>
    <property type="evidence" value="ECO:0007669"/>
    <property type="project" value="UniProtKB-KW"/>
</dbReference>
<dbReference type="GO" id="GO:0005886">
    <property type="term" value="C:plasma membrane"/>
    <property type="evidence" value="ECO:0007669"/>
    <property type="project" value="TreeGrafter"/>
</dbReference>
<feature type="transmembrane region" description="Helical" evidence="21">
    <location>
        <begin position="471"/>
        <end position="499"/>
    </location>
</feature>
<feature type="region of interest" description="Disordered" evidence="20">
    <location>
        <begin position="151"/>
        <end position="187"/>
    </location>
</feature>
<comment type="function">
    <text evidence="1">Catalyzes the synthesis of phosphoribosylpyrophosphate (PRPP) that is essential for nucleotide synthesis.</text>
</comment>
<feature type="transmembrane region" description="Helical" evidence="21">
    <location>
        <begin position="33"/>
        <end position="50"/>
    </location>
</feature>
<feature type="compositionally biased region" description="Basic and acidic residues" evidence="20">
    <location>
        <begin position="151"/>
        <end position="168"/>
    </location>
</feature>
<dbReference type="Proteomes" id="UP001177023">
    <property type="component" value="Unassembled WGS sequence"/>
</dbReference>
<evidence type="ECO:0000256" key="1">
    <source>
        <dbReference type="ARBA" id="ARBA00003018"/>
    </source>
</evidence>